<evidence type="ECO:0000313" key="2">
    <source>
        <dbReference type="EMBL" id="ALJ61493.1"/>
    </source>
</evidence>
<keyword evidence="1" id="KW-0812">Transmembrane</keyword>
<feature type="transmembrane region" description="Helical" evidence="1">
    <location>
        <begin position="125"/>
        <end position="146"/>
    </location>
</feature>
<evidence type="ECO:0000313" key="3">
    <source>
        <dbReference type="Proteomes" id="UP000061809"/>
    </source>
</evidence>
<protein>
    <submittedName>
        <fullName evidence="2">Uncharacterized protein</fullName>
    </submittedName>
</protein>
<feature type="transmembrane region" description="Helical" evidence="1">
    <location>
        <begin position="183"/>
        <end position="202"/>
    </location>
</feature>
<sequence>MRKLKFVFGMLLTICISLIHIHCSLYTVGNTLNPVTFVVLLMKGEDTYFLFTGYTVQFLVTMLAAIFLLRFRRWPVWLIVYIIGALISFWIKTHNPLSHISFFRDSGIAKCYGEFYGYGRAFLWGTYYVALQAFVFSLYIFITYLLKTSFIERIRTGVVNFMCHKYNVFIHSSLYEKMNRNKYVLGTVVLMIILCCMIVYVLSHFDS</sequence>
<feature type="transmembrane region" description="Helical" evidence="1">
    <location>
        <begin position="48"/>
        <end position="69"/>
    </location>
</feature>
<proteinExistence type="predicted"/>
<reference evidence="2 3" key="1">
    <citation type="journal article" date="2015" name="Science">
        <title>Genetic determinants of in vivo fitness and diet responsiveness in multiple human gut Bacteroides.</title>
        <authorList>
            <person name="Wu M."/>
            <person name="McNulty N.P."/>
            <person name="Rodionov D.A."/>
            <person name="Khoroshkin M.S."/>
            <person name="Griffin N.W."/>
            <person name="Cheng J."/>
            <person name="Latreille P."/>
            <person name="Kerstetter R.A."/>
            <person name="Terrapon N."/>
            <person name="Henrissat B."/>
            <person name="Osterman A.L."/>
            <person name="Gordon J.I."/>
        </authorList>
    </citation>
    <scope>NUCLEOTIDE SEQUENCE [LARGE SCALE GENOMIC DNA]</scope>
    <source>
        <strain evidence="2 3">WH2</strain>
    </source>
</reference>
<evidence type="ECO:0000256" key="1">
    <source>
        <dbReference type="SAM" id="Phobius"/>
    </source>
</evidence>
<dbReference type="KEGG" id="bcel:BcellWH2_04276"/>
<dbReference type="AlphaFoldDB" id="A0A0P0G1L6"/>
<feature type="transmembrane region" description="Helical" evidence="1">
    <location>
        <begin position="7"/>
        <end position="28"/>
    </location>
</feature>
<keyword evidence="1" id="KW-0472">Membrane</keyword>
<name>A0A0P0G1L6_9BACE</name>
<feature type="transmembrane region" description="Helical" evidence="1">
    <location>
        <begin position="74"/>
        <end position="91"/>
    </location>
</feature>
<gene>
    <name evidence="2" type="ORF">BcellWH2_04276</name>
</gene>
<dbReference type="Proteomes" id="UP000061809">
    <property type="component" value="Chromosome"/>
</dbReference>
<dbReference type="EMBL" id="CP012801">
    <property type="protein sequence ID" value="ALJ61493.1"/>
    <property type="molecule type" value="Genomic_DNA"/>
</dbReference>
<organism evidence="2 3">
    <name type="scientific">Bacteroides cellulosilyticus</name>
    <dbReference type="NCBI Taxonomy" id="246787"/>
    <lineage>
        <taxon>Bacteria</taxon>
        <taxon>Pseudomonadati</taxon>
        <taxon>Bacteroidota</taxon>
        <taxon>Bacteroidia</taxon>
        <taxon>Bacteroidales</taxon>
        <taxon>Bacteroidaceae</taxon>
        <taxon>Bacteroides</taxon>
    </lineage>
</organism>
<dbReference type="RefSeq" id="WP_144430759.1">
    <property type="nucleotide sequence ID" value="NZ_CP012801.1"/>
</dbReference>
<keyword evidence="1" id="KW-1133">Transmembrane helix</keyword>
<accession>A0A0P0G1L6</accession>
<dbReference type="PATRIC" id="fig|246787.4.peg.4418"/>